<dbReference type="InterPro" id="IPR016181">
    <property type="entry name" value="Acyl_CoA_acyltransferase"/>
</dbReference>
<sequence length="165" mass="18660">MSETSAVTLRPHRPGDMGWVVHRHGVLYAQEFGWDERFEALVARITADFIDQLEPERERCWIAERDGVFLGCVFLVRDRSAESAAKLRLLLVEPTARGLGVGRMLVRACIAFAREAGYGKLTLWTNSILSSARRIYENEGFKLVSEEPHASFGVPLIGQFWELPL</sequence>
<dbReference type="Pfam" id="PF00583">
    <property type="entry name" value="Acetyltransf_1"/>
    <property type="match status" value="1"/>
</dbReference>
<dbReference type="SUPFAM" id="SSF55729">
    <property type="entry name" value="Acyl-CoA N-acyltransferases (Nat)"/>
    <property type="match status" value="1"/>
</dbReference>
<evidence type="ECO:0000256" key="1">
    <source>
        <dbReference type="ARBA" id="ARBA00022679"/>
    </source>
</evidence>
<keyword evidence="1 3" id="KW-0808">Transferase</keyword>
<dbReference type="GO" id="GO:0008080">
    <property type="term" value="F:N-acetyltransferase activity"/>
    <property type="evidence" value="ECO:0007669"/>
    <property type="project" value="InterPro"/>
</dbReference>
<dbReference type="InterPro" id="IPR000182">
    <property type="entry name" value="GNAT_dom"/>
</dbReference>
<name>A0A1H4MK91_9BACT</name>
<dbReference type="PANTHER" id="PTHR13947">
    <property type="entry name" value="GNAT FAMILY N-ACETYLTRANSFERASE"/>
    <property type="match status" value="1"/>
</dbReference>
<dbReference type="Proteomes" id="UP000182409">
    <property type="component" value="Unassembled WGS sequence"/>
</dbReference>
<evidence type="ECO:0000313" key="3">
    <source>
        <dbReference type="EMBL" id="SEB83446.1"/>
    </source>
</evidence>
<dbReference type="RefSeq" id="WP_074653670.1">
    <property type="nucleotide sequence ID" value="NZ_FNSD01000001.1"/>
</dbReference>
<dbReference type="Gene3D" id="3.40.630.30">
    <property type="match status" value="1"/>
</dbReference>
<dbReference type="AlphaFoldDB" id="A0A1H4MK91"/>
<proteinExistence type="predicted"/>
<dbReference type="CDD" id="cd04301">
    <property type="entry name" value="NAT_SF"/>
    <property type="match status" value="1"/>
</dbReference>
<evidence type="ECO:0000259" key="2">
    <source>
        <dbReference type="PROSITE" id="PS51186"/>
    </source>
</evidence>
<dbReference type="InterPro" id="IPR050769">
    <property type="entry name" value="NAT_camello-type"/>
</dbReference>
<evidence type="ECO:0000313" key="4">
    <source>
        <dbReference type="Proteomes" id="UP000182409"/>
    </source>
</evidence>
<dbReference type="EMBL" id="FNSD01000001">
    <property type="protein sequence ID" value="SEB83446.1"/>
    <property type="molecule type" value="Genomic_DNA"/>
</dbReference>
<dbReference type="OrthoDB" id="5419426at2"/>
<reference evidence="3 4" key="1">
    <citation type="submission" date="2016-10" db="EMBL/GenBank/DDBJ databases">
        <authorList>
            <person name="de Groot N.N."/>
        </authorList>
    </citation>
    <scope>NUCLEOTIDE SEQUENCE [LARGE SCALE GENOMIC DNA]</scope>
    <source>
        <strain evidence="3 4">AB35.6</strain>
    </source>
</reference>
<feature type="domain" description="N-acetyltransferase" evidence="2">
    <location>
        <begin position="7"/>
        <end position="165"/>
    </location>
</feature>
<protein>
    <submittedName>
        <fullName evidence="3">Acetyltransferase (GNAT) domain-containing protein</fullName>
    </submittedName>
</protein>
<gene>
    <name evidence="3" type="ORF">SAMN05443244_1959</name>
</gene>
<accession>A0A1H4MK91</accession>
<dbReference type="PROSITE" id="PS51186">
    <property type="entry name" value="GNAT"/>
    <property type="match status" value="1"/>
</dbReference>
<organism evidence="3 4">
    <name type="scientific">Terriglobus roseus</name>
    <dbReference type="NCBI Taxonomy" id="392734"/>
    <lineage>
        <taxon>Bacteria</taxon>
        <taxon>Pseudomonadati</taxon>
        <taxon>Acidobacteriota</taxon>
        <taxon>Terriglobia</taxon>
        <taxon>Terriglobales</taxon>
        <taxon>Acidobacteriaceae</taxon>
        <taxon>Terriglobus</taxon>
    </lineage>
</organism>
<dbReference type="PANTHER" id="PTHR13947:SF37">
    <property type="entry name" value="LD18367P"/>
    <property type="match status" value="1"/>
</dbReference>